<feature type="compositionally biased region" description="Basic and acidic residues" evidence="1">
    <location>
        <begin position="63"/>
        <end position="78"/>
    </location>
</feature>
<keyword evidence="3" id="KW-1185">Reference proteome</keyword>
<organism evidence="2 3">
    <name type="scientific">Stephania yunnanensis</name>
    <dbReference type="NCBI Taxonomy" id="152371"/>
    <lineage>
        <taxon>Eukaryota</taxon>
        <taxon>Viridiplantae</taxon>
        <taxon>Streptophyta</taxon>
        <taxon>Embryophyta</taxon>
        <taxon>Tracheophyta</taxon>
        <taxon>Spermatophyta</taxon>
        <taxon>Magnoliopsida</taxon>
        <taxon>Ranunculales</taxon>
        <taxon>Menispermaceae</taxon>
        <taxon>Menispermoideae</taxon>
        <taxon>Cissampelideae</taxon>
        <taxon>Stephania</taxon>
    </lineage>
</organism>
<accession>A0AAP0KYI9</accession>
<protein>
    <submittedName>
        <fullName evidence="2">Uncharacterized protein</fullName>
    </submittedName>
</protein>
<reference evidence="2 3" key="1">
    <citation type="submission" date="2024-01" db="EMBL/GenBank/DDBJ databases">
        <title>Genome assemblies of Stephania.</title>
        <authorList>
            <person name="Yang L."/>
        </authorList>
    </citation>
    <scope>NUCLEOTIDE SEQUENCE [LARGE SCALE GENOMIC DNA]</scope>
    <source>
        <strain evidence="2">YNDBR</strain>
        <tissue evidence="2">Leaf</tissue>
    </source>
</reference>
<evidence type="ECO:0000256" key="1">
    <source>
        <dbReference type="SAM" id="MobiDB-lite"/>
    </source>
</evidence>
<gene>
    <name evidence="2" type="ORF">Syun_006921</name>
</gene>
<dbReference type="Proteomes" id="UP001420932">
    <property type="component" value="Unassembled WGS sequence"/>
</dbReference>
<evidence type="ECO:0000313" key="2">
    <source>
        <dbReference type="EMBL" id="KAK9160580.1"/>
    </source>
</evidence>
<feature type="region of interest" description="Disordered" evidence="1">
    <location>
        <begin position="62"/>
        <end position="103"/>
    </location>
</feature>
<sequence length="226" mass="25211">MRGEGNERETAYEEAEGDRGEDKVDFSLLKVFTILWVQGCALRARVTDTLHHILTAASALAGDRTRDAGGSRQPERQHKASATNHGPSRQHHKATSHSAIPSSRTAFRQYKASATNHGPPRQHHKATAFEFDSIKFIASRVNGKNQHAPEQMSLNVTLFPAQHPFLTIGADTLNSRMWKQDGPCLGSISWEVNGCELEIAMYFSYVLDVFIYNIYVEVDVTISINM</sequence>
<feature type="region of interest" description="Disordered" evidence="1">
    <location>
        <begin position="1"/>
        <end position="20"/>
    </location>
</feature>
<proteinExistence type="predicted"/>
<name>A0AAP0KYI9_9MAGN</name>
<comment type="caution">
    <text evidence="2">The sequence shown here is derived from an EMBL/GenBank/DDBJ whole genome shotgun (WGS) entry which is preliminary data.</text>
</comment>
<dbReference type="EMBL" id="JBBNAF010000003">
    <property type="protein sequence ID" value="KAK9160580.1"/>
    <property type="molecule type" value="Genomic_DNA"/>
</dbReference>
<evidence type="ECO:0000313" key="3">
    <source>
        <dbReference type="Proteomes" id="UP001420932"/>
    </source>
</evidence>
<dbReference type="AlphaFoldDB" id="A0AAP0KYI9"/>